<comment type="caution">
    <text evidence="6">The sequence shown here is derived from an EMBL/GenBank/DDBJ whole genome shotgun (WGS) entry which is preliminary data.</text>
</comment>
<evidence type="ECO:0000256" key="4">
    <source>
        <dbReference type="ARBA" id="ARBA00023136"/>
    </source>
</evidence>
<feature type="transmembrane region" description="Helical" evidence="5">
    <location>
        <begin position="47"/>
        <end position="72"/>
    </location>
</feature>
<evidence type="ECO:0000256" key="5">
    <source>
        <dbReference type="SAM" id="Phobius"/>
    </source>
</evidence>
<accession>A0A4R3YHH1</accession>
<dbReference type="SUPFAM" id="SSF90123">
    <property type="entry name" value="ABC transporter transmembrane region"/>
    <property type="match status" value="1"/>
</dbReference>
<dbReference type="EMBL" id="VDGV01000080">
    <property type="protein sequence ID" value="TNG90550.1"/>
    <property type="molecule type" value="Genomic_DNA"/>
</dbReference>
<keyword evidence="9" id="KW-1185">Reference proteome</keyword>
<dbReference type="RefSeq" id="WP_132964749.1">
    <property type="nucleotide sequence ID" value="NZ_LEKL01000050.1"/>
</dbReference>
<feature type="transmembrane region" description="Helical" evidence="5">
    <location>
        <begin position="12"/>
        <end position="35"/>
    </location>
</feature>
<evidence type="ECO:0000313" key="9">
    <source>
        <dbReference type="Proteomes" id="UP000305526"/>
    </source>
</evidence>
<keyword evidence="4 5" id="KW-0472">Membrane</keyword>
<proteinExistence type="predicted"/>
<evidence type="ECO:0000313" key="6">
    <source>
        <dbReference type="EMBL" id="TCV90033.1"/>
    </source>
</evidence>
<dbReference type="InterPro" id="IPR036640">
    <property type="entry name" value="ABC1_TM_sf"/>
</dbReference>
<evidence type="ECO:0000313" key="7">
    <source>
        <dbReference type="EMBL" id="TNG90550.1"/>
    </source>
</evidence>
<dbReference type="EMBL" id="SMCP01000001">
    <property type="protein sequence ID" value="TCV90033.1"/>
    <property type="molecule type" value="Genomic_DNA"/>
</dbReference>
<dbReference type="SUPFAM" id="SSF52540">
    <property type="entry name" value="P-loop containing nucleoside triphosphate hydrolases"/>
    <property type="match status" value="1"/>
</dbReference>
<dbReference type="GO" id="GO:0005886">
    <property type="term" value="C:plasma membrane"/>
    <property type="evidence" value="ECO:0007669"/>
    <property type="project" value="UniProtKB-SubCell"/>
</dbReference>
<comment type="subcellular location">
    <subcellularLocation>
        <location evidence="1">Cell membrane</location>
        <topology evidence="1">Multi-pass membrane protein</topology>
    </subcellularLocation>
</comment>
<reference evidence="7 9" key="2">
    <citation type="submission" date="2019-05" db="EMBL/GenBank/DDBJ databases">
        <title>Pasteurellaceae isolates from reptiles.</title>
        <authorList>
            <person name="Bojesen A.M."/>
            <person name="Lund E."/>
        </authorList>
    </citation>
    <scope>NUCLEOTIDE SEQUENCE [LARGE SCALE GENOMIC DNA]</scope>
    <source>
        <strain evidence="7 9">ELNT2x</strain>
    </source>
</reference>
<dbReference type="Proteomes" id="UP000305526">
    <property type="component" value="Unassembled WGS sequence"/>
</dbReference>
<evidence type="ECO:0000313" key="8">
    <source>
        <dbReference type="Proteomes" id="UP000294619"/>
    </source>
</evidence>
<keyword evidence="3 5" id="KW-1133">Transmembrane helix</keyword>
<keyword evidence="2 5" id="KW-0812">Transmembrane</keyword>
<reference evidence="6 8" key="1">
    <citation type="submission" date="2019-03" db="EMBL/GenBank/DDBJ databases">
        <title>Genomic Encyclopedia of Type Strains, Phase IV (KMG-IV): sequencing the most valuable type-strain genomes for metagenomic binning, comparative biology and taxonomic classification.</title>
        <authorList>
            <person name="Goeker M."/>
        </authorList>
    </citation>
    <scope>NUCLEOTIDE SEQUENCE [LARGE SCALE GENOMIC DNA]</scope>
    <source>
        <strain evidence="6 8">DSM 28140</strain>
    </source>
</reference>
<sequence>MKTYYPLLFNRTFKLSLLLLLIQQFIIASSNYWIAISAEKIATQQPYFLYLSLFIVSLIIVYIPSVISISLLEKAKIIALNSYHTQFRTLFYGLSHINADKNQKKTMMPYLSSESFLVIDESYRFIYDWIAVILNVLFNIITLAFLLEANIIYAYFIGLLLVLGFILKFNTNVAEKSRQAQQDRTELQHHLSQIWDNCTLGNQYNDRLYQQDLLKKQQSLLFSAVKSKQFNNIVSSVGMLIMMLPVIMLILFLFYQYRTSPAMLAVLIATLPRQVIMLQYCYSIISYITQWSALKAKLNGLLQAMIPPPTNSDIYQRILWDKFKISTSANLNIEIINLEYLKNNLPKQGRITIQAPNGAGKSSYLIWLKTQLAEQAYYLPAYHHLQFSQTNTTHCSTGEVLKYNLNELQQHLDQKIKVIMLDEWNANLDTASTNEVDQLIEKLSQLFLIIEVRHHI</sequence>
<dbReference type="Proteomes" id="UP000294619">
    <property type="component" value="Unassembled WGS sequence"/>
</dbReference>
<name>A0A4R3YHH1_9PAST</name>
<organism evidence="6 8">
    <name type="scientific">Testudinibacter aquarius</name>
    <dbReference type="NCBI Taxonomy" id="1524974"/>
    <lineage>
        <taxon>Bacteria</taxon>
        <taxon>Pseudomonadati</taxon>
        <taxon>Pseudomonadota</taxon>
        <taxon>Gammaproteobacteria</taxon>
        <taxon>Pasteurellales</taxon>
        <taxon>Pasteurellaceae</taxon>
        <taxon>Testudinibacter</taxon>
    </lineage>
</organism>
<feature type="transmembrane region" description="Helical" evidence="5">
    <location>
        <begin position="152"/>
        <end position="169"/>
    </location>
</feature>
<dbReference type="AlphaFoldDB" id="A0A4R3YHH1"/>
<dbReference type="InterPro" id="IPR027417">
    <property type="entry name" value="P-loop_NTPase"/>
</dbReference>
<gene>
    <name evidence="6" type="ORF">EDC16_101346</name>
    <name evidence="7" type="ORF">FHQ21_08970</name>
</gene>
<evidence type="ECO:0000256" key="1">
    <source>
        <dbReference type="ARBA" id="ARBA00004651"/>
    </source>
</evidence>
<feature type="transmembrane region" description="Helical" evidence="5">
    <location>
        <begin position="233"/>
        <end position="257"/>
    </location>
</feature>
<dbReference type="GO" id="GO:0005524">
    <property type="term" value="F:ATP binding"/>
    <property type="evidence" value="ECO:0007669"/>
    <property type="project" value="InterPro"/>
</dbReference>
<evidence type="ECO:0000256" key="3">
    <source>
        <dbReference type="ARBA" id="ARBA00022989"/>
    </source>
</evidence>
<feature type="transmembrane region" description="Helical" evidence="5">
    <location>
        <begin position="125"/>
        <end position="146"/>
    </location>
</feature>
<protein>
    <submittedName>
        <fullName evidence="6">Uncharacterized protein</fullName>
    </submittedName>
</protein>
<evidence type="ECO:0000256" key="2">
    <source>
        <dbReference type="ARBA" id="ARBA00022692"/>
    </source>
</evidence>